<dbReference type="GO" id="GO:0007018">
    <property type="term" value="P:microtubule-based movement"/>
    <property type="evidence" value="ECO:0007669"/>
    <property type="project" value="TreeGrafter"/>
</dbReference>
<keyword evidence="3" id="KW-1185">Reference proteome</keyword>
<dbReference type="GeneID" id="110241536"/>
<name>A0A913XEU9_EXADI</name>
<dbReference type="EnsemblMetazoa" id="XM_021047402.2">
    <property type="protein sequence ID" value="XP_020903061.1"/>
    <property type="gene ID" value="LOC110241536"/>
</dbReference>
<sequence length="180" mass="20515">MSLRKRSSSSSSLFSIPTLHKLTGEKGNFRTSHYDSPFVDLETAMARSFGVRASTTSIRQKVKLYANTYKMSPDVTLNIAKIQEIVKRNLQVSLEFEKYDCKRSRDISKVLSNGILQEVKMLGMARYRFVCTVTIGELKGQTVRIASRCVWDIENDNFVTESFYNNSLFAVGTVFGIYYE</sequence>
<dbReference type="RefSeq" id="XP_020903061.1">
    <property type="nucleotide sequence ID" value="XM_021047402.2"/>
</dbReference>
<evidence type="ECO:0000313" key="3">
    <source>
        <dbReference type="Proteomes" id="UP000887567"/>
    </source>
</evidence>
<dbReference type="CDD" id="cd21451">
    <property type="entry name" value="DLC-like_TCTEX1D"/>
    <property type="match status" value="1"/>
</dbReference>
<dbReference type="InterPro" id="IPR038586">
    <property type="entry name" value="Tctex-1-like_sf"/>
</dbReference>
<dbReference type="OMA" id="TTEYEVN"/>
<dbReference type="OrthoDB" id="10248487at2759"/>
<organism evidence="2 3">
    <name type="scientific">Exaiptasia diaphana</name>
    <name type="common">Tropical sea anemone</name>
    <name type="synonym">Aiptasia pulchella</name>
    <dbReference type="NCBI Taxonomy" id="2652724"/>
    <lineage>
        <taxon>Eukaryota</taxon>
        <taxon>Metazoa</taxon>
        <taxon>Cnidaria</taxon>
        <taxon>Anthozoa</taxon>
        <taxon>Hexacorallia</taxon>
        <taxon>Actiniaria</taxon>
        <taxon>Aiptasiidae</taxon>
        <taxon>Exaiptasia</taxon>
    </lineage>
</organism>
<dbReference type="Pfam" id="PF03645">
    <property type="entry name" value="Tctex-1"/>
    <property type="match status" value="1"/>
</dbReference>
<proteinExistence type="inferred from homology"/>
<dbReference type="GO" id="GO:0005868">
    <property type="term" value="C:cytoplasmic dynein complex"/>
    <property type="evidence" value="ECO:0007669"/>
    <property type="project" value="TreeGrafter"/>
</dbReference>
<dbReference type="GO" id="GO:0045505">
    <property type="term" value="F:dynein intermediate chain binding"/>
    <property type="evidence" value="ECO:0007669"/>
    <property type="project" value="TreeGrafter"/>
</dbReference>
<comment type="similarity">
    <text evidence="1">Belongs to the dynein light chain Tctex-type family.</text>
</comment>
<evidence type="ECO:0000256" key="1">
    <source>
        <dbReference type="ARBA" id="ARBA00005361"/>
    </source>
</evidence>
<dbReference type="InterPro" id="IPR005334">
    <property type="entry name" value="Tctex-1-like"/>
</dbReference>
<dbReference type="PANTHER" id="PTHR21255">
    <property type="entry name" value="T-COMPLEX-ASSOCIATED-TESTIS-EXPRESSED 1/ DYNEIN LIGHT CHAIN"/>
    <property type="match status" value="1"/>
</dbReference>
<dbReference type="AlphaFoldDB" id="A0A913XEU9"/>
<dbReference type="Proteomes" id="UP000887567">
    <property type="component" value="Unplaced"/>
</dbReference>
<evidence type="ECO:0000313" key="2">
    <source>
        <dbReference type="EnsemblMetazoa" id="XP_020903061.1"/>
    </source>
</evidence>
<dbReference type="PANTHER" id="PTHR21255:SF65">
    <property type="entry name" value="TCTEX1 DOMAIN-CONTAINING PROTEIN 2"/>
    <property type="match status" value="1"/>
</dbReference>
<protein>
    <submittedName>
        <fullName evidence="2">Uncharacterized protein</fullName>
    </submittedName>
</protein>
<accession>A0A913XEU9</accession>
<dbReference type="Gene3D" id="3.30.1140.40">
    <property type="entry name" value="Tctex-1"/>
    <property type="match status" value="1"/>
</dbReference>
<dbReference type="GO" id="GO:0005737">
    <property type="term" value="C:cytoplasm"/>
    <property type="evidence" value="ECO:0007669"/>
    <property type="project" value="TreeGrafter"/>
</dbReference>
<reference evidence="2" key="1">
    <citation type="submission" date="2022-11" db="UniProtKB">
        <authorList>
            <consortium name="EnsemblMetazoa"/>
        </authorList>
    </citation>
    <scope>IDENTIFICATION</scope>
</reference>
<dbReference type="KEGG" id="epa:110241536"/>